<dbReference type="Gene3D" id="3.40.309.10">
    <property type="entry name" value="Aldehyde Dehydrogenase, Chain A, domain 2"/>
    <property type="match status" value="1"/>
</dbReference>
<dbReference type="InterPro" id="IPR016163">
    <property type="entry name" value="Ald_DH_C"/>
</dbReference>
<proteinExistence type="inferred from homology"/>
<name>A0A4Q4J660_9SPHN</name>
<dbReference type="PROSITE" id="PS00687">
    <property type="entry name" value="ALDEHYDE_DEHYDR_GLU"/>
    <property type="match status" value="1"/>
</dbReference>
<evidence type="ECO:0000256" key="4">
    <source>
        <dbReference type="RuleBase" id="RU003345"/>
    </source>
</evidence>
<dbReference type="FunFam" id="3.40.605.10:FF:000007">
    <property type="entry name" value="NAD/NADP-dependent betaine aldehyde dehydrogenase"/>
    <property type="match status" value="1"/>
</dbReference>
<dbReference type="SUPFAM" id="SSF53720">
    <property type="entry name" value="ALDH-like"/>
    <property type="match status" value="1"/>
</dbReference>
<accession>A0A4Q4J660</accession>
<dbReference type="EMBL" id="SEOM01000004">
    <property type="protein sequence ID" value="RYM01699.1"/>
    <property type="molecule type" value="Genomic_DNA"/>
</dbReference>
<dbReference type="RefSeq" id="WP_129965590.1">
    <property type="nucleotide sequence ID" value="NZ_JACBZE010000005.1"/>
</dbReference>
<dbReference type="InterPro" id="IPR029510">
    <property type="entry name" value="Ald_DH_CS_GLU"/>
</dbReference>
<evidence type="ECO:0000313" key="7">
    <source>
        <dbReference type="Proteomes" id="UP000292734"/>
    </source>
</evidence>
<dbReference type="Gene3D" id="3.40.605.10">
    <property type="entry name" value="Aldehyde Dehydrogenase, Chain A, domain 1"/>
    <property type="match status" value="1"/>
</dbReference>
<dbReference type="PANTHER" id="PTHR11699">
    <property type="entry name" value="ALDEHYDE DEHYDROGENASE-RELATED"/>
    <property type="match status" value="1"/>
</dbReference>
<sequence length="478" mass="51429">MDFDRDYAMLIGGRLDNAGAGFDVVNPATEQVIGRAPDATRADLDRAVDAARAAFPGWAATPIAERKAALNAMAQAVLAHVDAFKRLLTSEQGKPHGEAEREVMGAAYWLMGSASLDLPVTVNEDSADRYSETRHVPLGVVGAIAPWNFPMSLAMFKIGPALLAGNSMVLKPSPFTPLATLKFGELVKDILPPGVLNIISGGDALGPWMTGHRGFDKISFTGSTQTGRRVMESAAPTLKRVTLELGGNDAAIVMPDVDVEKVARDLFWAAFRNNGQICIATKRMYVHKDVYEPLKEALVAYAKTVKVGDGSQQGTQIGPINNEAQYRRVLDLIQDARDKGYSFLVGGEKADVPGYFVPVTIIDNPPEDSRIVQEEQFGPVLPLIKFDDYEDVIARANASEYGLGGSVWGNDEDKAFEIARRIASGTVWVNETQYLSPTAAFGGMKQSGVGVEGGIEGLLEYTSAQTIVRRKKAAPVTA</sequence>
<organism evidence="6 7">
    <name type="scientific">Sphingobium indicum</name>
    <dbReference type="NCBI Taxonomy" id="332055"/>
    <lineage>
        <taxon>Bacteria</taxon>
        <taxon>Pseudomonadati</taxon>
        <taxon>Pseudomonadota</taxon>
        <taxon>Alphaproteobacteria</taxon>
        <taxon>Sphingomonadales</taxon>
        <taxon>Sphingomonadaceae</taxon>
        <taxon>Sphingobium</taxon>
    </lineage>
</organism>
<evidence type="ECO:0000313" key="6">
    <source>
        <dbReference type="EMBL" id="RYM01699.1"/>
    </source>
</evidence>
<evidence type="ECO:0000259" key="5">
    <source>
        <dbReference type="Pfam" id="PF00171"/>
    </source>
</evidence>
<dbReference type="AlphaFoldDB" id="A0A4Q4J660"/>
<dbReference type="Proteomes" id="UP000292734">
    <property type="component" value="Unassembled WGS sequence"/>
</dbReference>
<dbReference type="InterPro" id="IPR044086">
    <property type="entry name" value="LUC3-like"/>
</dbReference>
<protein>
    <submittedName>
        <fullName evidence="6">Aldehyde dehydrogenase family protein</fullName>
    </submittedName>
</protein>
<evidence type="ECO:0000256" key="3">
    <source>
        <dbReference type="PROSITE-ProRule" id="PRU10007"/>
    </source>
</evidence>
<dbReference type="InterPro" id="IPR015590">
    <property type="entry name" value="Aldehyde_DH_dom"/>
</dbReference>
<dbReference type="FunFam" id="3.40.309.10:FF:000009">
    <property type="entry name" value="Aldehyde dehydrogenase A"/>
    <property type="match status" value="1"/>
</dbReference>
<dbReference type="InterPro" id="IPR016160">
    <property type="entry name" value="Ald_DH_CS_CYS"/>
</dbReference>
<comment type="similarity">
    <text evidence="1 4">Belongs to the aldehyde dehydrogenase family.</text>
</comment>
<dbReference type="GO" id="GO:0016620">
    <property type="term" value="F:oxidoreductase activity, acting on the aldehyde or oxo group of donors, NAD or NADP as acceptor"/>
    <property type="evidence" value="ECO:0007669"/>
    <property type="project" value="InterPro"/>
</dbReference>
<dbReference type="InterPro" id="IPR016161">
    <property type="entry name" value="Ald_DH/histidinol_DH"/>
</dbReference>
<evidence type="ECO:0000256" key="1">
    <source>
        <dbReference type="ARBA" id="ARBA00009986"/>
    </source>
</evidence>
<evidence type="ECO:0000256" key="2">
    <source>
        <dbReference type="ARBA" id="ARBA00023002"/>
    </source>
</evidence>
<feature type="domain" description="Aldehyde dehydrogenase" evidence="5">
    <location>
        <begin position="21"/>
        <end position="467"/>
    </location>
</feature>
<gene>
    <name evidence="6" type="ORF">EWH08_12595</name>
</gene>
<dbReference type="CDD" id="cd07106">
    <property type="entry name" value="ALDH_AldA-AAD23400"/>
    <property type="match status" value="1"/>
</dbReference>
<comment type="caution">
    <text evidence="6">The sequence shown here is derived from an EMBL/GenBank/DDBJ whole genome shotgun (WGS) entry which is preliminary data.</text>
</comment>
<dbReference type="InterPro" id="IPR016162">
    <property type="entry name" value="Ald_DH_N"/>
</dbReference>
<dbReference type="Pfam" id="PF00171">
    <property type="entry name" value="Aldedh"/>
    <property type="match status" value="1"/>
</dbReference>
<keyword evidence="2 4" id="KW-0560">Oxidoreductase</keyword>
<feature type="active site" evidence="3">
    <location>
        <position position="244"/>
    </location>
</feature>
<dbReference type="PROSITE" id="PS00070">
    <property type="entry name" value="ALDEHYDE_DEHYDR_CYS"/>
    <property type="match status" value="1"/>
</dbReference>
<reference evidence="6 7" key="1">
    <citation type="submission" date="2019-02" db="EMBL/GenBank/DDBJ databases">
        <authorList>
            <person name="Feng G."/>
        </authorList>
    </citation>
    <scope>NUCLEOTIDE SEQUENCE [LARGE SCALE GENOMIC DNA]</scope>
    <source>
        <strain evidence="6 7">DSM 26779</strain>
    </source>
</reference>